<dbReference type="EMBL" id="BMYU01000003">
    <property type="protein sequence ID" value="GGX38072.1"/>
    <property type="molecule type" value="Genomic_DNA"/>
</dbReference>
<reference evidence="5" key="1">
    <citation type="journal article" date="2019" name="Int. J. Syst. Evol. Microbiol.">
        <title>The Global Catalogue of Microorganisms (GCM) 10K type strain sequencing project: providing services to taxonomists for standard genome sequencing and annotation.</title>
        <authorList>
            <consortium name="The Broad Institute Genomics Platform"/>
            <consortium name="The Broad Institute Genome Sequencing Center for Infectious Disease"/>
            <person name="Wu L."/>
            <person name="Ma J."/>
        </authorList>
    </citation>
    <scope>NUCLEOTIDE SEQUENCE [LARGE SCALE GENOMIC DNA]</scope>
    <source>
        <strain evidence="5">KCTC 23917</strain>
    </source>
</reference>
<dbReference type="NCBIfam" id="NF009150">
    <property type="entry name" value="PRK12497.1-3"/>
    <property type="match status" value="1"/>
</dbReference>
<evidence type="ECO:0000256" key="3">
    <source>
        <dbReference type="SAM" id="MobiDB-lite"/>
    </source>
</evidence>
<keyword evidence="5" id="KW-1185">Reference proteome</keyword>
<dbReference type="SUPFAM" id="SSF52980">
    <property type="entry name" value="Restriction endonuclease-like"/>
    <property type="match status" value="1"/>
</dbReference>
<evidence type="ECO:0000313" key="4">
    <source>
        <dbReference type="EMBL" id="GGX38072.1"/>
    </source>
</evidence>
<evidence type="ECO:0000313" key="5">
    <source>
        <dbReference type="Proteomes" id="UP000653343"/>
    </source>
</evidence>
<dbReference type="InterPro" id="IPR011335">
    <property type="entry name" value="Restrct_endonuc-II-like"/>
</dbReference>
<comment type="caution">
    <text evidence="4">The sequence shown here is derived from an EMBL/GenBank/DDBJ whole genome shotgun (WGS) entry which is preliminary data.</text>
</comment>
<name>A0ABQ2XXL3_9BURK</name>
<feature type="region of interest" description="Disordered" evidence="3">
    <location>
        <begin position="1"/>
        <end position="37"/>
    </location>
</feature>
<organism evidence="4 5">
    <name type="scientific">Undibacterium squillarum</name>
    <dbReference type="NCBI Taxonomy" id="1131567"/>
    <lineage>
        <taxon>Bacteria</taxon>
        <taxon>Pseudomonadati</taxon>
        <taxon>Pseudomonadota</taxon>
        <taxon>Betaproteobacteria</taxon>
        <taxon>Burkholderiales</taxon>
        <taxon>Oxalobacteraceae</taxon>
        <taxon>Undibacterium</taxon>
    </lineage>
</organism>
<dbReference type="PANTHER" id="PTHR34039:SF1">
    <property type="entry name" value="UPF0102 PROTEIN YRAN"/>
    <property type="match status" value="1"/>
</dbReference>
<comment type="similarity">
    <text evidence="1 2">Belongs to the UPF0102 family.</text>
</comment>
<dbReference type="InterPro" id="IPR011856">
    <property type="entry name" value="tRNA_endonuc-like_dom_sf"/>
</dbReference>
<evidence type="ECO:0000256" key="1">
    <source>
        <dbReference type="ARBA" id="ARBA00006738"/>
    </source>
</evidence>
<dbReference type="NCBIfam" id="TIGR00252">
    <property type="entry name" value="YraN family protein"/>
    <property type="match status" value="1"/>
</dbReference>
<dbReference type="Proteomes" id="UP000653343">
    <property type="component" value="Unassembled WGS sequence"/>
</dbReference>
<dbReference type="RefSeq" id="WP_229793090.1">
    <property type="nucleotide sequence ID" value="NZ_BMYU01000003.1"/>
</dbReference>
<proteinExistence type="inferred from homology"/>
<dbReference type="CDD" id="cd20736">
    <property type="entry name" value="PoNe_Nuclease"/>
    <property type="match status" value="1"/>
</dbReference>
<accession>A0ABQ2XXL3</accession>
<dbReference type="HAMAP" id="MF_00048">
    <property type="entry name" value="UPF0102"/>
    <property type="match status" value="1"/>
</dbReference>
<gene>
    <name evidence="4" type="ORF">GCM10010946_15310</name>
</gene>
<dbReference type="NCBIfam" id="NF009154">
    <property type="entry name" value="PRK12497.3-3"/>
    <property type="match status" value="1"/>
</dbReference>
<dbReference type="Gene3D" id="3.40.1350.10">
    <property type="match status" value="1"/>
</dbReference>
<dbReference type="Pfam" id="PF02021">
    <property type="entry name" value="UPF0102"/>
    <property type="match status" value="1"/>
</dbReference>
<dbReference type="InterPro" id="IPR003509">
    <property type="entry name" value="UPF0102_YraN-like"/>
</dbReference>
<evidence type="ECO:0000256" key="2">
    <source>
        <dbReference type="HAMAP-Rule" id="MF_00048"/>
    </source>
</evidence>
<dbReference type="PANTHER" id="PTHR34039">
    <property type="entry name" value="UPF0102 PROTEIN YRAN"/>
    <property type="match status" value="1"/>
</dbReference>
<protein>
    <recommendedName>
        <fullName evidence="2">UPF0102 protein GCM10010946_15310</fullName>
    </recommendedName>
</protein>
<sequence length="142" mass="15687">MQMPFWKKKSDCTPAETGGAHSATPADRRTRKQQTGDAGEDAALAYLQQRGMVLVERNFRCPGGEIDLILRDRDTLVFVEVRSRASARFGGALASITPAKQRKLWHAAQVYLVQFSAPPACRFDVIAIEAGTIHWLPDAMMA</sequence>